<dbReference type="InterPro" id="IPR051678">
    <property type="entry name" value="AGP_Transferase"/>
</dbReference>
<feature type="domain" description="Aminoglycoside phosphotransferase" evidence="1">
    <location>
        <begin position="91"/>
        <end position="283"/>
    </location>
</feature>
<dbReference type="CDD" id="cd05154">
    <property type="entry name" value="ACAD10_11_N-like"/>
    <property type="match status" value="1"/>
</dbReference>
<dbReference type="PANTHER" id="PTHR21310:SF40">
    <property type="entry name" value="AMINOGLYCOSIDE PHOSPHOTRANSFERASE DOMAIN-CONTAINING PROTEIN-RELATED"/>
    <property type="match status" value="1"/>
</dbReference>
<protein>
    <recommendedName>
        <fullName evidence="1">Aminoglycoside phosphotransferase domain-containing protein</fullName>
    </recommendedName>
</protein>
<evidence type="ECO:0000313" key="3">
    <source>
        <dbReference type="Proteomes" id="UP000031364"/>
    </source>
</evidence>
<dbReference type="PANTHER" id="PTHR21310">
    <property type="entry name" value="AMINOGLYCOSIDE PHOSPHOTRANSFERASE-RELATED-RELATED"/>
    <property type="match status" value="1"/>
</dbReference>
<dbReference type="EMBL" id="JNFP01000056">
    <property type="protein sequence ID" value="KIA60924.1"/>
    <property type="molecule type" value="Genomic_DNA"/>
</dbReference>
<accession>A0ABR4Z6N8</accession>
<dbReference type="Pfam" id="PF01636">
    <property type="entry name" value="APH"/>
    <property type="match status" value="1"/>
</dbReference>
<dbReference type="RefSeq" id="WP_043678792.1">
    <property type="nucleotide sequence ID" value="NZ_BDCI01000002.1"/>
</dbReference>
<comment type="caution">
    <text evidence="2">The sequence shown here is derived from an EMBL/GenBank/DDBJ whole genome shotgun (WGS) entry which is preliminary data.</text>
</comment>
<dbReference type="Gene3D" id="3.30.200.20">
    <property type="entry name" value="Phosphorylase Kinase, domain 1"/>
    <property type="match status" value="1"/>
</dbReference>
<reference evidence="2 3" key="1">
    <citation type="journal article" date="2014" name="Int. J. Syst. Evol. Microbiol.">
        <title>Nocardia vulneris sp. nov., isolated from wounds of human patients in North America.</title>
        <authorList>
            <person name="Lasker B.A."/>
            <person name="Bell M."/>
            <person name="Klenk H.P."/>
            <person name="Sproer C."/>
            <person name="Schumann C."/>
            <person name="Schumann P."/>
            <person name="Brown J.M."/>
        </authorList>
    </citation>
    <scope>NUCLEOTIDE SEQUENCE [LARGE SCALE GENOMIC DNA]</scope>
    <source>
        <strain evidence="2 3">W9851</strain>
    </source>
</reference>
<dbReference type="SUPFAM" id="SSF56112">
    <property type="entry name" value="Protein kinase-like (PK-like)"/>
    <property type="match status" value="1"/>
</dbReference>
<gene>
    <name evidence="2" type="ORF">FG87_34255</name>
</gene>
<evidence type="ECO:0000259" key="1">
    <source>
        <dbReference type="Pfam" id="PF01636"/>
    </source>
</evidence>
<evidence type="ECO:0000313" key="2">
    <source>
        <dbReference type="EMBL" id="KIA60924.1"/>
    </source>
</evidence>
<name>A0ABR4Z6N8_9NOCA</name>
<organism evidence="2 3">
    <name type="scientific">Nocardia vulneris</name>
    <dbReference type="NCBI Taxonomy" id="1141657"/>
    <lineage>
        <taxon>Bacteria</taxon>
        <taxon>Bacillati</taxon>
        <taxon>Actinomycetota</taxon>
        <taxon>Actinomycetes</taxon>
        <taxon>Mycobacteriales</taxon>
        <taxon>Nocardiaceae</taxon>
        <taxon>Nocardia</taxon>
    </lineage>
</organism>
<dbReference type="InterPro" id="IPR002575">
    <property type="entry name" value="Aminoglycoside_PTrfase"/>
</dbReference>
<dbReference type="Proteomes" id="UP000031364">
    <property type="component" value="Unassembled WGS sequence"/>
</dbReference>
<keyword evidence="3" id="KW-1185">Reference proteome</keyword>
<proteinExistence type="predicted"/>
<dbReference type="InterPro" id="IPR011009">
    <property type="entry name" value="Kinase-like_dom_sf"/>
</dbReference>
<sequence length="377" mass="41439">MSSSQPESGMRLQRSSRDTSALIPRLTEWLATQLPEAAGPRLTLQSGIDSNGMSAETLVLNAIWTEAGTSRTVDLIGRMVPTPGDFPILAHYDLQAQFDAMRLVAETSDVPVPRVRFLEPTGAVLGTPFLLMDRVDGVVPPDVMPYTFGGNWLFDADAEQQHRLQHSTIETLAALHAIPDARTVFAFLTPAQPGTSSLERTLHRAHAWYEFAARDTGPSPLVERILVWLTANLPETAPGDDVLSWGDARIGNCLYRDFVPAAVLDWELATIGPRELDVAWLVFAHRVFQTIAQTFGLPGMPGFLREADVVATYAECAGRPLGDLTWYTLFAALNYCVVFLRSGGRQIHFGELARPDDIESLLHHRSLVEELLAELGA</sequence>
<dbReference type="InterPro" id="IPR041726">
    <property type="entry name" value="ACAD10_11_N"/>
</dbReference>
<dbReference type="Gene3D" id="3.90.1200.10">
    <property type="match status" value="1"/>
</dbReference>